<evidence type="ECO:0000313" key="2">
    <source>
        <dbReference type="Proteomes" id="UP000825935"/>
    </source>
</evidence>
<name>A0A8T2RI84_CERRI</name>
<dbReference type="InterPro" id="IPR046373">
    <property type="entry name" value="Acyl-CoA_Oxase/DH_mid-dom_sf"/>
</dbReference>
<accession>A0A8T2RI84</accession>
<keyword evidence="2" id="KW-1185">Reference proteome</keyword>
<gene>
    <name evidence="1" type="ORF">KP509_27G041300</name>
</gene>
<dbReference type="Gene3D" id="2.40.110.10">
    <property type="entry name" value="Butyryl-CoA Dehydrogenase, subunit A, domain 2"/>
    <property type="match status" value="1"/>
</dbReference>
<sequence length="88" mass="9507">MESSMDAISGNAYDTSGSITPASTLVQRKLIFSKSDEVGLVRHEMNYMTNSESMNMGQIVDCGHRLGLNGVDNGGIWLSNVLIPRDTA</sequence>
<dbReference type="EMBL" id="CM035432">
    <property type="protein sequence ID" value="KAH7295288.1"/>
    <property type="molecule type" value="Genomic_DNA"/>
</dbReference>
<reference evidence="1 2" key="1">
    <citation type="submission" date="2021-08" db="EMBL/GenBank/DDBJ databases">
        <title>WGS assembly of Ceratopteris richardii.</title>
        <authorList>
            <person name="Marchant D.B."/>
            <person name="Chen G."/>
            <person name="Jenkins J."/>
            <person name="Shu S."/>
            <person name="Leebens-Mack J."/>
            <person name="Grimwood J."/>
            <person name="Schmutz J."/>
            <person name="Soltis P."/>
            <person name="Soltis D."/>
            <person name="Chen Z.-H."/>
        </authorList>
    </citation>
    <scope>NUCLEOTIDE SEQUENCE [LARGE SCALE GENOMIC DNA]</scope>
    <source>
        <strain evidence="1">Whitten #5841</strain>
        <tissue evidence="1">Leaf</tissue>
    </source>
</reference>
<dbReference type="AlphaFoldDB" id="A0A8T2RI84"/>
<comment type="caution">
    <text evidence="1">The sequence shown here is derived from an EMBL/GenBank/DDBJ whole genome shotgun (WGS) entry which is preliminary data.</text>
</comment>
<organism evidence="1 2">
    <name type="scientific">Ceratopteris richardii</name>
    <name type="common">Triangle waterfern</name>
    <dbReference type="NCBI Taxonomy" id="49495"/>
    <lineage>
        <taxon>Eukaryota</taxon>
        <taxon>Viridiplantae</taxon>
        <taxon>Streptophyta</taxon>
        <taxon>Embryophyta</taxon>
        <taxon>Tracheophyta</taxon>
        <taxon>Polypodiopsida</taxon>
        <taxon>Polypodiidae</taxon>
        <taxon>Polypodiales</taxon>
        <taxon>Pteridineae</taxon>
        <taxon>Pteridaceae</taxon>
        <taxon>Parkerioideae</taxon>
        <taxon>Ceratopteris</taxon>
    </lineage>
</organism>
<dbReference type="GO" id="GO:0016627">
    <property type="term" value="F:oxidoreductase activity, acting on the CH-CH group of donors"/>
    <property type="evidence" value="ECO:0007669"/>
    <property type="project" value="InterPro"/>
</dbReference>
<protein>
    <submittedName>
        <fullName evidence="1">Uncharacterized protein</fullName>
    </submittedName>
</protein>
<proteinExistence type="predicted"/>
<dbReference type="Proteomes" id="UP000825935">
    <property type="component" value="Chromosome 27"/>
</dbReference>
<evidence type="ECO:0000313" key="1">
    <source>
        <dbReference type="EMBL" id="KAH7295288.1"/>
    </source>
</evidence>